<evidence type="ECO:0000256" key="1">
    <source>
        <dbReference type="ARBA" id="ARBA00004604"/>
    </source>
</evidence>
<keyword evidence="12" id="KW-1185">Reference proteome</keyword>
<dbReference type="PROSITE" id="PS50086">
    <property type="entry name" value="TBC_RABGAP"/>
    <property type="match status" value="1"/>
</dbReference>
<dbReference type="GO" id="GO:0019899">
    <property type="term" value="F:enzyme binding"/>
    <property type="evidence" value="ECO:0007669"/>
    <property type="project" value="UniProtKB-ARBA"/>
</dbReference>
<keyword evidence="5" id="KW-0539">Nucleus</keyword>
<comment type="subcellular location">
    <subcellularLocation>
        <location evidence="1">Nucleus</location>
        <location evidence="1">Nucleolus</location>
    </subcellularLocation>
</comment>
<dbReference type="FunFam" id="1.10.472.80:FF:000006">
    <property type="entry name" value="TBC1 domain family member 14"/>
    <property type="match status" value="1"/>
</dbReference>
<dbReference type="Gene3D" id="1.10.8.270">
    <property type="entry name" value="putative rabgap domain of human tbc1 domain family member 14 like domains"/>
    <property type="match status" value="1"/>
</dbReference>
<dbReference type="SMART" id="SM00164">
    <property type="entry name" value="TBC"/>
    <property type="match status" value="1"/>
</dbReference>
<dbReference type="InterPro" id="IPR016024">
    <property type="entry name" value="ARM-type_fold"/>
</dbReference>
<dbReference type="SUPFAM" id="SSF47923">
    <property type="entry name" value="Ypt/Rab-GAP domain of gyp1p"/>
    <property type="match status" value="2"/>
</dbReference>
<evidence type="ECO:0000256" key="6">
    <source>
        <dbReference type="ARBA" id="ARBA00032701"/>
    </source>
</evidence>
<comment type="caution">
    <text evidence="11">The sequence shown here is derived from an EMBL/GenBank/DDBJ whole genome shotgun (WGS) entry which is preliminary data.</text>
</comment>
<dbReference type="InterPro" id="IPR005612">
    <property type="entry name" value="CCAAT-binding_factor"/>
</dbReference>
<sequence length="1467" mass="166714">MVGPDDAGAPGGAAVLPAGRQEAAEEEAAEEEDGERDGSRGSSRRSGGPGQERLLQRYLAAAGKRCPEKPANGAACALGPCGRMTNGDVGFLLQEPPPRARRDEPGPEEEEAKLQNGGFLPCPAGGVPSGTALEEPLRSCRLQAERRGGAESPSPPRSPGGDAGSRTCRARAEPLGFTDVNLNSRNTYEVSRRRSAPEHLPHGGAEPAPAPPPQEPADRARHRAGIAAAGSSFAEFFTRNFFTKRTKELKPAVQSAPGWKLFGKVPPRENLPKDSKIIQQEYKARTGRMYKPPPPSSARRKNIEFEPLSTTALILEDRPANLPAKSVEEALRHRQEYDEMVAEAKKREIKEAHKRKKIMRERFKQEENIASAMVIWVNEILPNWEGMRATRRVRELWWQGLPPSVRGKVWSLAVGNELNITPELYEIFLSRAKERWKSFSETSSENDIEDAGASVADREASLELIKLDISRTFPSLYIFQKGGPYHDLLHSVLGAYTCYRPDVGYVQGMSFIAAVLILNLEEADAFIAFANLLNKPCQLAFFRVDHSMMLKYFAAFEVFFEENLPKLFLHFKSYSLTPDIYLIDWIFTLYSKSLPLDLACRVWDVFCRDGEEFLFRTGLGILRLYEDILLQMDFIHIAQFLTKLPEDITSEKLFSCIAAIQMQNSNKKWAQRKNTKRVPSFRKLLRTSQIKLDNKLKNKQFKQKSAAKKYRKEQKKLREAVRDAISRKPFPLEESKKKQVARKWEEKEEEDALPLDMMDEDDLKLMEDLAQRASFLTRDLSSNEPVHVKKRKHESVIEKYEKVPRRLQTEPEKELIHLLPIKDKSGIIPQAVEKPVLNVAHDEEEDPEDMEEAEDFNEEPLPDLTPEEMAAQRRQKLQERKVHIAALASAILSEPDSNIKKLKELRAMLMEQDPNVAVIVRKLVMVSLMEIFKDIAPSYKIRPLTEAEKATKVKKETQKLREFEEGLVSQYKFYLENLEQTIKDWKQRKLKKSNVISLKAYKGLAEVAVKCLCELLVALPHFNFHNNIIVLIVPLMNDPSKMISELCVEAVKKLFKQDKLGYASLGVVKVISGLVRGRNYDVRPEVLKVFLHLRIKEVELQKDSEDIAPKKKFMTYKEKRKNLSRMQRKWKKAEEKLERELLEAEASESKEKKLKLHTETLNIVFVTYFRILKKAQKSPLLPAVLEGLAKFAHLINVEFFDDLLIVLHSLIASGDLSYRETLHCILSAFHILSGQGDVLNIDPMKFYTHLYKTLFSLHAGATNEDIGIVLQCLDVMFAKRRKKVSQQRALAFLKRLSILALHVLPDSSIGILATNRVFMQTFPRMDLLLDNESQGSGVYLPELDEPEHCNAQNTALWELHLLQRHYHPTVQKFASHLIAGAPTEGSGVLPLDLSQRSATELFEAYCMKGMTFNPPVASVTPRRKDTFPQMDSFVDEELNKQLQQHITQTVAHKPLDFAKHLKESSLA</sequence>
<evidence type="ECO:0000256" key="7">
    <source>
        <dbReference type="ARBA" id="ARBA00032937"/>
    </source>
</evidence>
<evidence type="ECO:0000256" key="4">
    <source>
        <dbReference type="ARBA" id="ARBA00023054"/>
    </source>
</evidence>
<keyword evidence="4 8" id="KW-0175">Coiled coil</keyword>
<feature type="compositionally biased region" description="Basic and acidic residues" evidence="9">
    <location>
        <begin position="190"/>
        <end position="201"/>
    </location>
</feature>
<evidence type="ECO:0000259" key="10">
    <source>
        <dbReference type="PROSITE" id="PS50086"/>
    </source>
</evidence>
<dbReference type="GO" id="GO:0031410">
    <property type="term" value="C:cytoplasmic vesicle"/>
    <property type="evidence" value="ECO:0007669"/>
    <property type="project" value="UniProtKB-ARBA"/>
</dbReference>
<gene>
    <name evidence="11" type="ORF">HGM15179_001506</name>
</gene>
<feature type="region of interest" description="Disordered" evidence="9">
    <location>
        <begin position="86"/>
        <end position="222"/>
    </location>
</feature>
<dbReference type="GO" id="GO:0003682">
    <property type="term" value="F:chromatin binding"/>
    <property type="evidence" value="ECO:0007669"/>
    <property type="project" value="TreeGrafter"/>
</dbReference>
<dbReference type="GO" id="GO:0005730">
    <property type="term" value="C:nucleolus"/>
    <property type="evidence" value="ECO:0007669"/>
    <property type="project" value="UniProtKB-SubCell"/>
</dbReference>
<evidence type="ECO:0000256" key="8">
    <source>
        <dbReference type="SAM" id="Coils"/>
    </source>
</evidence>
<accession>A0A8K1GWQ6</accession>
<evidence type="ECO:0000313" key="11">
    <source>
        <dbReference type="EMBL" id="TRZ25447.1"/>
    </source>
</evidence>
<dbReference type="FunFam" id="1.10.8.270:FF:000008">
    <property type="entry name" value="Putative TBC1 domain family member 14"/>
    <property type="match status" value="1"/>
</dbReference>
<dbReference type="OrthoDB" id="10263597at2759"/>
<evidence type="ECO:0000256" key="2">
    <source>
        <dbReference type="ARBA" id="ARBA00007797"/>
    </source>
</evidence>
<feature type="region of interest" description="Disordered" evidence="9">
    <location>
        <begin position="1"/>
        <end position="54"/>
    </location>
</feature>
<dbReference type="GO" id="GO:0016192">
    <property type="term" value="P:vesicle-mediated transport"/>
    <property type="evidence" value="ECO:0007669"/>
    <property type="project" value="UniProtKB-ARBA"/>
</dbReference>
<dbReference type="SUPFAM" id="SSF48371">
    <property type="entry name" value="ARM repeat"/>
    <property type="match status" value="1"/>
</dbReference>
<comment type="similarity">
    <text evidence="2">Belongs to the CBF/MAK21 family.</text>
</comment>
<dbReference type="Pfam" id="PF07540">
    <property type="entry name" value="NOC3p"/>
    <property type="match status" value="1"/>
</dbReference>
<feature type="coiled-coil region" evidence="8">
    <location>
        <begin position="1116"/>
        <end position="1159"/>
    </location>
</feature>
<dbReference type="FunFam" id="1.10.10.750:FF:000005">
    <property type="entry name" value="TBC1 domain family member 14"/>
    <property type="match status" value="1"/>
</dbReference>
<reference evidence="11" key="1">
    <citation type="submission" date="2019-04" db="EMBL/GenBank/DDBJ databases">
        <title>Genome assembly of Zosterops borbonicus 15179.</title>
        <authorList>
            <person name="Leroy T."/>
            <person name="Anselmetti Y."/>
            <person name="Tilak M.-K."/>
            <person name="Nabholz B."/>
        </authorList>
    </citation>
    <scope>NUCLEOTIDE SEQUENCE</scope>
    <source>
        <strain evidence="11">HGM_15179</strain>
        <tissue evidence="11">Muscle</tissue>
    </source>
</reference>
<feature type="compositionally biased region" description="Acidic residues" evidence="9">
    <location>
        <begin position="842"/>
        <end position="861"/>
    </location>
</feature>
<evidence type="ECO:0000256" key="3">
    <source>
        <dbReference type="ARBA" id="ARBA00015430"/>
    </source>
</evidence>
<name>A0A8K1GWQ6_9PASS</name>
<dbReference type="Proteomes" id="UP000796761">
    <property type="component" value="Unassembled WGS sequence"/>
</dbReference>
<dbReference type="InterPro" id="IPR035969">
    <property type="entry name" value="Rab-GAP_TBC_sf"/>
</dbReference>
<dbReference type="Pfam" id="PF00566">
    <property type="entry name" value="RabGAP-TBC"/>
    <property type="match status" value="1"/>
</dbReference>
<dbReference type="InterPro" id="IPR016903">
    <property type="entry name" value="Nucleolar_cplx-assoc_3"/>
</dbReference>
<dbReference type="Gene3D" id="1.10.472.80">
    <property type="entry name" value="Ypt/Rab-GAP domain of gyp1p, domain 3"/>
    <property type="match status" value="1"/>
</dbReference>
<organism evidence="11 12">
    <name type="scientific">Zosterops borbonicus</name>
    <dbReference type="NCBI Taxonomy" id="364589"/>
    <lineage>
        <taxon>Eukaryota</taxon>
        <taxon>Metazoa</taxon>
        <taxon>Chordata</taxon>
        <taxon>Craniata</taxon>
        <taxon>Vertebrata</taxon>
        <taxon>Euteleostomi</taxon>
        <taxon>Archelosauria</taxon>
        <taxon>Archosauria</taxon>
        <taxon>Dinosauria</taxon>
        <taxon>Saurischia</taxon>
        <taxon>Theropoda</taxon>
        <taxon>Coelurosauria</taxon>
        <taxon>Aves</taxon>
        <taxon>Neognathae</taxon>
        <taxon>Neoaves</taxon>
        <taxon>Telluraves</taxon>
        <taxon>Australaves</taxon>
        <taxon>Passeriformes</taxon>
        <taxon>Sylvioidea</taxon>
        <taxon>Zosteropidae</taxon>
        <taxon>Zosterops</taxon>
    </lineage>
</organism>
<dbReference type="InterPro" id="IPR000195">
    <property type="entry name" value="Rab-GAP-TBC_dom"/>
</dbReference>
<feature type="compositionally biased region" description="Polar residues" evidence="9">
    <location>
        <begin position="180"/>
        <end position="189"/>
    </location>
</feature>
<feature type="domain" description="Rab-GAP TBC" evidence="10">
    <location>
        <begin position="400"/>
        <end position="610"/>
    </location>
</feature>
<evidence type="ECO:0000256" key="5">
    <source>
        <dbReference type="ARBA" id="ARBA00023242"/>
    </source>
</evidence>
<dbReference type="PANTHER" id="PTHR14428">
    <property type="entry name" value="NUCLEOLAR COMPLEX PROTEIN 3"/>
    <property type="match status" value="1"/>
</dbReference>
<feature type="region of interest" description="Disordered" evidence="9">
    <location>
        <begin position="842"/>
        <end position="862"/>
    </location>
</feature>
<feature type="compositionally biased region" description="Basic and acidic residues" evidence="9">
    <location>
        <begin position="135"/>
        <end position="149"/>
    </location>
</feature>
<dbReference type="EMBL" id="SWJQ01000024">
    <property type="protein sequence ID" value="TRZ25447.1"/>
    <property type="molecule type" value="Genomic_DNA"/>
</dbReference>
<dbReference type="InterPro" id="IPR011501">
    <property type="entry name" value="Noc3_N"/>
</dbReference>
<proteinExistence type="inferred from homology"/>
<dbReference type="Pfam" id="PF03914">
    <property type="entry name" value="CBF"/>
    <property type="match status" value="1"/>
</dbReference>
<dbReference type="PANTHER" id="PTHR14428:SF5">
    <property type="entry name" value="NUCLEOLAR COMPLEX PROTEIN 3 HOMOLOG"/>
    <property type="match status" value="1"/>
</dbReference>
<evidence type="ECO:0000313" key="12">
    <source>
        <dbReference type="Proteomes" id="UP000796761"/>
    </source>
</evidence>
<feature type="compositionally biased region" description="Acidic residues" evidence="9">
    <location>
        <begin position="24"/>
        <end position="35"/>
    </location>
</feature>
<feature type="coiled-coil region" evidence="8">
    <location>
        <begin position="327"/>
        <end position="362"/>
    </location>
</feature>
<dbReference type="GO" id="GO:0005773">
    <property type="term" value="C:vacuole"/>
    <property type="evidence" value="ECO:0007669"/>
    <property type="project" value="UniProtKB-ARBA"/>
</dbReference>
<dbReference type="Gene3D" id="1.10.10.750">
    <property type="entry name" value="Ypt/Rab-GAP domain of gyp1p, domain 1"/>
    <property type="match status" value="1"/>
</dbReference>
<feature type="compositionally biased region" description="Low complexity" evidence="9">
    <location>
        <begin position="1"/>
        <end position="21"/>
    </location>
</feature>
<evidence type="ECO:0000256" key="9">
    <source>
        <dbReference type="SAM" id="MobiDB-lite"/>
    </source>
</evidence>
<dbReference type="GO" id="GO:0006270">
    <property type="term" value="P:DNA replication initiation"/>
    <property type="evidence" value="ECO:0007669"/>
    <property type="project" value="TreeGrafter"/>
</dbReference>
<protein>
    <recommendedName>
        <fullName evidence="3">Nucleolar complex protein 3 homolog</fullName>
    </recommendedName>
    <alternativeName>
        <fullName evidence="7">NOC3-like protein</fullName>
    </alternativeName>
    <alternativeName>
        <fullName evidence="6">Nucleolar complex-associated protein 3-like protein</fullName>
    </alternativeName>
</protein>